<dbReference type="InterPro" id="IPR012677">
    <property type="entry name" value="Nucleotide-bd_a/b_plait_sf"/>
</dbReference>
<dbReference type="InterPro" id="IPR034353">
    <property type="entry name" value="ABT1/ESF2_RRM"/>
</dbReference>
<protein>
    <recommendedName>
        <fullName evidence="3">Activator of basal transcription 1</fullName>
    </recommendedName>
</protein>
<dbReference type="EMBL" id="BTRK01000005">
    <property type="protein sequence ID" value="GMR53107.1"/>
    <property type="molecule type" value="Genomic_DNA"/>
</dbReference>
<dbReference type="GO" id="GO:0034462">
    <property type="term" value="P:small-subunit processome assembly"/>
    <property type="evidence" value="ECO:0007669"/>
    <property type="project" value="TreeGrafter"/>
</dbReference>
<evidence type="ECO:0000256" key="6">
    <source>
        <dbReference type="SAM" id="MobiDB-lite"/>
    </source>
</evidence>
<dbReference type="GO" id="GO:0005730">
    <property type="term" value="C:nucleolus"/>
    <property type="evidence" value="ECO:0007669"/>
    <property type="project" value="UniProtKB-SubCell"/>
</dbReference>
<evidence type="ECO:0000256" key="2">
    <source>
        <dbReference type="ARBA" id="ARBA00005819"/>
    </source>
</evidence>
<organism evidence="7 8">
    <name type="scientific">Pristionchus mayeri</name>
    <dbReference type="NCBI Taxonomy" id="1317129"/>
    <lineage>
        <taxon>Eukaryota</taxon>
        <taxon>Metazoa</taxon>
        <taxon>Ecdysozoa</taxon>
        <taxon>Nematoda</taxon>
        <taxon>Chromadorea</taxon>
        <taxon>Rhabditida</taxon>
        <taxon>Rhabditina</taxon>
        <taxon>Diplogasteromorpha</taxon>
        <taxon>Diplogasteroidea</taxon>
        <taxon>Neodiplogasteridae</taxon>
        <taxon>Pristionchus</taxon>
    </lineage>
</organism>
<evidence type="ECO:0000313" key="8">
    <source>
        <dbReference type="Proteomes" id="UP001328107"/>
    </source>
</evidence>
<dbReference type="GO" id="GO:0000447">
    <property type="term" value="P:endonucleolytic cleavage in ITS1 to separate SSU-rRNA from 5.8S rRNA and LSU-rRNA from tricistronic rRNA transcript (SSU-rRNA, 5.8S rRNA, LSU-rRNA)"/>
    <property type="evidence" value="ECO:0007669"/>
    <property type="project" value="TreeGrafter"/>
</dbReference>
<dbReference type="SUPFAM" id="SSF54928">
    <property type="entry name" value="RNA-binding domain, RBD"/>
    <property type="match status" value="1"/>
</dbReference>
<gene>
    <name evidence="7" type="ORF">PMAYCL1PPCAC_23302</name>
</gene>
<dbReference type="Gene3D" id="3.30.70.330">
    <property type="match status" value="1"/>
</dbReference>
<evidence type="ECO:0000256" key="1">
    <source>
        <dbReference type="ARBA" id="ARBA00004604"/>
    </source>
</evidence>
<keyword evidence="5" id="KW-0539">Nucleus</keyword>
<evidence type="ECO:0000256" key="4">
    <source>
        <dbReference type="ARBA" id="ARBA00022884"/>
    </source>
</evidence>
<evidence type="ECO:0000256" key="5">
    <source>
        <dbReference type="ARBA" id="ARBA00023242"/>
    </source>
</evidence>
<dbReference type="InterPro" id="IPR039119">
    <property type="entry name" value="ABT1/Esf2"/>
</dbReference>
<dbReference type="PANTHER" id="PTHR12311">
    <property type="entry name" value="ACTIVATOR OF BASAL TRANSCRIPTION 1"/>
    <property type="match status" value="1"/>
</dbReference>
<dbReference type="Proteomes" id="UP001328107">
    <property type="component" value="Unassembled WGS sequence"/>
</dbReference>
<name>A0AAN5CZX8_9BILA</name>
<evidence type="ECO:0000256" key="3">
    <source>
        <dbReference type="ARBA" id="ARBA00020737"/>
    </source>
</evidence>
<dbReference type="AlphaFoldDB" id="A0AAN5CZX8"/>
<feature type="region of interest" description="Disordered" evidence="6">
    <location>
        <begin position="1"/>
        <end position="92"/>
    </location>
</feature>
<feature type="compositionally biased region" description="Acidic residues" evidence="6">
    <location>
        <begin position="1"/>
        <end position="75"/>
    </location>
</feature>
<accession>A0AAN5CZX8</accession>
<feature type="non-terminal residue" evidence="7">
    <location>
        <position position="1"/>
    </location>
</feature>
<dbReference type="GO" id="GO:0000472">
    <property type="term" value="P:endonucleolytic cleavage to generate mature 5'-end of SSU-rRNA from (SSU-rRNA, 5.8S rRNA, LSU-rRNA)"/>
    <property type="evidence" value="ECO:0007669"/>
    <property type="project" value="TreeGrafter"/>
</dbReference>
<comment type="subcellular location">
    <subcellularLocation>
        <location evidence="1">Nucleus</location>
        <location evidence="1">Nucleolus</location>
    </subcellularLocation>
</comment>
<comment type="caution">
    <text evidence="7">The sequence shown here is derived from an EMBL/GenBank/DDBJ whole genome shotgun (WGS) entry which is preliminary data.</text>
</comment>
<dbReference type="CDD" id="cd12263">
    <property type="entry name" value="RRM_ABT1_like"/>
    <property type="match status" value="1"/>
</dbReference>
<dbReference type="GO" id="GO:0003723">
    <property type="term" value="F:RNA binding"/>
    <property type="evidence" value="ECO:0007669"/>
    <property type="project" value="UniProtKB-KW"/>
</dbReference>
<dbReference type="GO" id="GO:0000480">
    <property type="term" value="P:endonucleolytic cleavage in 5'-ETS of tricistronic rRNA transcript (SSU-rRNA, 5.8S rRNA, LSU-rRNA)"/>
    <property type="evidence" value="ECO:0007669"/>
    <property type="project" value="TreeGrafter"/>
</dbReference>
<proteinExistence type="inferred from homology"/>
<sequence>NKQVEEEEEDDEVLDLAGSDEEEEDGGEGEEEEDEDEEEDEEMEEGEDQGEEEEGEDAEEDANEDGEEEDDELELDEGRKKKKKGVLKSDVDPEAKQKKTGVIYFSTIPNRFTQTRMRTELGKYGSIGRIFLQPEKRRGAGGKKTKKYTEGWVEFHSKGVAKRVAATLNASEIACSRRSAAAGTHWNCKYLPGFKWIHLNEQLMYERKLEKARMTSELNQAKRVAEHFTEQIEKGRNLKRLEEKVMKKQGVWEEFQRQIKQRSIVRATKSKKREEKSRGMKTDDALMSMIFNE</sequence>
<reference evidence="8" key="1">
    <citation type="submission" date="2022-10" db="EMBL/GenBank/DDBJ databases">
        <title>Genome assembly of Pristionchus species.</title>
        <authorList>
            <person name="Yoshida K."/>
            <person name="Sommer R.J."/>
        </authorList>
    </citation>
    <scope>NUCLEOTIDE SEQUENCE [LARGE SCALE GENOMIC DNA]</scope>
    <source>
        <strain evidence="8">RS5460</strain>
    </source>
</reference>
<dbReference type="PANTHER" id="PTHR12311:SF7">
    <property type="entry name" value="ACTIVATOR OF BASAL TRANSCRIPTION 1"/>
    <property type="match status" value="1"/>
</dbReference>
<dbReference type="InterPro" id="IPR035979">
    <property type="entry name" value="RBD_domain_sf"/>
</dbReference>
<comment type="similarity">
    <text evidence="2">Belongs to the ESF2/ABP1 family.</text>
</comment>
<keyword evidence="4" id="KW-0694">RNA-binding</keyword>
<evidence type="ECO:0000313" key="7">
    <source>
        <dbReference type="EMBL" id="GMR53107.1"/>
    </source>
</evidence>
<keyword evidence="8" id="KW-1185">Reference proteome</keyword>